<dbReference type="EMBL" id="DS572703">
    <property type="protein sequence ID" value="EGY23735.1"/>
    <property type="molecule type" value="Genomic_DNA"/>
</dbReference>
<proteinExistence type="predicted"/>
<dbReference type="InterPro" id="IPR029058">
    <property type="entry name" value="AB_hydrolase_fold"/>
</dbReference>
<evidence type="ECO:0000313" key="2">
    <source>
        <dbReference type="EMBL" id="EGY23735.1"/>
    </source>
</evidence>
<dbReference type="OMA" id="WSENILW"/>
<dbReference type="Gene3D" id="3.40.50.1820">
    <property type="entry name" value="alpha/beta hydrolase"/>
    <property type="match status" value="1"/>
</dbReference>
<feature type="transmembrane region" description="Helical" evidence="1">
    <location>
        <begin position="44"/>
        <end position="66"/>
    </location>
</feature>
<feature type="transmembrane region" description="Helical" evidence="1">
    <location>
        <begin position="73"/>
        <end position="90"/>
    </location>
</feature>
<dbReference type="eggNOG" id="ENOG502QW6Q">
    <property type="taxonomic scope" value="Eukaryota"/>
</dbReference>
<dbReference type="RefSeq" id="XP_009653204.1">
    <property type="nucleotide sequence ID" value="XM_009654909.1"/>
</dbReference>
<gene>
    <name evidence="2" type="ORF">VDAG_05173</name>
</gene>
<organism evidence="2 3">
    <name type="scientific">Verticillium dahliae (strain VdLs.17 / ATCC MYA-4575 / FGSC 10137)</name>
    <name type="common">Verticillium wilt</name>
    <dbReference type="NCBI Taxonomy" id="498257"/>
    <lineage>
        <taxon>Eukaryota</taxon>
        <taxon>Fungi</taxon>
        <taxon>Dikarya</taxon>
        <taxon>Ascomycota</taxon>
        <taxon>Pezizomycotina</taxon>
        <taxon>Sordariomycetes</taxon>
        <taxon>Hypocreomycetidae</taxon>
        <taxon>Glomerellales</taxon>
        <taxon>Plectosphaerellaceae</taxon>
        <taxon>Verticillium</taxon>
    </lineage>
</organism>
<name>G2X4U1_VERDV</name>
<protein>
    <recommendedName>
        <fullName evidence="4">AB hydrolase-1 domain-containing protein</fullName>
    </recommendedName>
</protein>
<sequence>MNLLSFLPKADIIYSSLKARPFLHLFIAMVGTSIWHYILIRTSIFLLSLIAPLSTLYSLVRAVFLLPLHFPRVLEIWLALEAVFYLAFYLPRQAHLQKAAVHPPTACRKDRRRLFRQCNNNIPEPEQYLTKWFQDATLTEIKRENLKDFFRWAFLNTGEVDPAYDGELEEYVGQMEKLLGRKVEPGRGNVKCLRLTLDKVEMLHRSLTWYLCVFVVDTVAWFYLRHYSFQFHRTSFLAVFPLRPFSLLATNRSPAKTLTYWHRPHTSKTRLPVLFIHGIGIGLYQYIDFLADLNAENSQSSPDGQVGIIALEILSVSSRITGEAMAKDEMCAEIACILNAHGWQRLVLVSHSYGSVVATHLIHAPQTAQKVGPILFVDPVAFLLHLPHVAYNFTYRKPTHANEHLLSYFGAKDMGTSHTLFRRFFWAENILWKEDIQDHRVCVVLSGRDRIIDAKVVGAYLTGADDWSLELDIWEDGVWEGDMLEVLWFAKLDHGQAFGGDKARKKLVDVVRRFCVEV</sequence>
<keyword evidence="1" id="KW-0472">Membrane</keyword>
<feature type="transmembrane region" description="Helical" evidence="1">
    <location>
        <begin position="21"/>
        <end position="38"/>
    </location>
</feature>
<evidence type="ECO:0000256" key="1">
    <source>
        <dbReference type="SAM" id="Phobius"/>
    </source>
</evidence>
<dbReference type="SUPFAM" id="SSF53474">
    <property type="entry name" value="alpha/beta-Hydrolases"/>
    <property type="match status" value="1"/>
</dbReference>
<evidence type="ECO:0008006" key="4">
    <source>
        <dbReference type="Google" id="ProtNLM"/>
    </source>
</evidence>
<dbReference type="KEGG" id="vda:VDAG_05173"/>
<dbReference type="OrthoDB" id="6431331at2759"/>
<keyword evidence="3" id="KW-1185">Reference proteome</keyword>
<dbReference type="PANTHER" id="PTHR37471">
    <property type="entry name" value="UNNAMED PRODUCT"/>
    <property type="match status" value="1"/>
</dbReference>
<dbReference type="GeneID" id="20706636"/>
<dbReference type="InParanoid" id="G2X4U1"/>
<dbReference type="PANTHER" id="PTHR37471:SF1">
    <property type="entry name" value="AB HYDROLASE-1 DOMAIN-CONTAINING PROTEIN"/>
    <property type="match status" value="1"/>
</dbReference>
<keyword evidence="1" id="KW-0812">Transmembrane</keyword>
<dbReference type="Proteomes" id="UP000001611">
    <property type="component" value="Chromosome 4"/>
</dbReference>
<keyword evidence="1" id="KW-1133">Transmembrane helix</keyword>
<feature type="transmembrane region" description="Helical" evidence="1">
    <location>
        <begin position="207"/>
        <end position="224"/>
    </location>
</feature>
<accession>G2X4U1</accession>
<dbReference type="AlphaFoldDB" id="G2X4U1"/>
<evidence type="ECO:0000313" key="3">
    <source>
        <dbReference type="Proteomes" id="UP000001611"/>
    </source>
</evidence>
<dbReference type="HOGENOM" id="CLU_027502_2_0_1"/>
<reference evidence="2 3" key="1">
    <citation type="submission" date="2008-03" db="EMBL/GenBank/DDBJ databases">
        <title>The Genome Sequence of Verticillium dahliae VdLs.17.</title>
        <authorList>
            <consortium name="The Broad Institute Genome Sequencing Platform"/>
            <person name="Ma L.-J.J."/>
            <person name="Klosterman S.J."/>
            <person name="Subbarao K."/>
            <person name="Dobinson K."/>
            <person name="Veronese P."/>
            <person name="Kang S."/>
            <person name="Gold S.E."/>
            <person name="Young S."/>
            <person name="Jaffe D."/>
            <person name="Gnerre S."/>
            <person name="Berlin A."/>
            <person name="Heiman D."/>
            <person name="Hepburn T."/>
            <person name="Sykes S."/>
            <person name="Alvarado L."/>
            <person name="Kodira C.D."/>
            <person name="Lander E."/>
            <person name="Galagan J."/>
            <person name="Nusbaum C."/>
            <person name="Birren B."/>
        </authorList>
    </citation>
    <scope>NUCLEOTIDE SEQUENCE [LARGE SCALE GENOMIC DNA]</scope>
    <source>
        <strain evidence="3">VdLs.17 / ATCC MYA-4575 / FGSC 10137</strain>
    </source>
</reference>
<dbReference type="STRING" id="498257.G2X4U1"/>